<feature type="transmembrane region" description="Helical" evidence="6">
    <location>
        <begin position="128"/>
        <end position="149"/>
    </location>
</feature>
<feature type="transmembrane region" description="Helical" evidence="6">
    <location>
        <begin position="770"/>
        <end position="789"/>
    </location>
</feature>
<feature type="compositionally biased region" description="Low complexity" evidence="5">
    <location>
        <begin position="526"/>
        <end position="552"/>
    </location>
</feature>
<dbReference type="EMBL" id="AJWJ01000036">
    <property type="protein sequence ID" value="KAF2077195.1"/>
    <property type="molecule type" value="Genomic_DNA"/>
</dbReference>
<feature type="compositionally biased region" description="Polar residues" evidence="5">
    <location>
        <begin position="274"/>
        <end position="283"/>
    </location>
</feature>
<dbReference type="PANTHER" id="PTHR47804:SF3">
    <property type="entry name" value="PROTEIN BRE4"/>
    <property type="match status" value="1"/>
</dbReference>
<comment type="subcellular location">
    <subcellularLocation>
        <location evidence="1">Membrane</location>
        <topology evidence="1">Multi-pass membrane protein</topology>
    </subcellularLocation>
</comment>
<evidence type="ECO:0000256" key="5">
    <source>
        <dbReference type="SAM" id="MobiDB-lite"/>
    </source>
</evidence>
<evidence type="ECO:0000313" key="7">
    <source>
        <dbReference type="EMBL" id="KAF2077195.1"/>
    </source>
</evidence>
<dbReference type="OrthoDB" id="68611at2759"/>
<feature type="transmembrane region" description="Helical" evidence="6">
    <location>
        <begin position="818"/>
        <end position="835"/>
    </location>
</feature>
<feature type="transmembrane region" description="Helical" evidence="6">
    <location>
        <begin position="796"/>
        <end position="812"/>
    </location>
</feature>
<feature type="transmembrane region" description="Helical" evidence="6">
    <location>
        <begin position="740"/>
        <end position="758"/>
    </location>
</feature>
<keyword evidence="8" id="KW-1185">Reference proteome</keyword>
<gene>
    <name evidence="7" type="ORF">CYY_001516</name>
</gene>
<evidence type="ECO:0000256" key="1">
    <source>
        <dbReference type="ARBA" id="ARBA00004141"/>
    </source>
</evidence>
<evidence type="ECO:0000313" key="8">
    <source>
        <dbReference type="Proteomes" id="UP000695562"/>
    </source>
</evidence>
<feature type="region of interest" description="Disordered" evidence="5">
    <location>
        <begin position="267"/>
        <end position="306"/>
    </location>
</feature>
<protein>
    <recommendedName>
        <fullName evidence="9">DUF2421 domain-containing protein</fullName>
    </recommendedName>
</protein>
<dbReference type="GO" id="GO:0016020">
    <property type="term" value="C:membrane"/>
    <property type="evidence" value="ECO:0007669"/>
    <property type="project" value="UniProtKB-SubCell"/>
</dbReference>
<keyword evidence="2 6" id="KW-0812">Transmembrane</keyword>
<dbReference type="AlphaFoldDB" id="A0A8J4Q0Y8"/>
<evidence type="ECO:0000256" key="3">
    <source>
        <dbReference type="ARBA" id="ARBA00022989"/>
    </source>
</evidence>
<dbReference type="GO" id="GO:0015743">
    <property type="term" value="P:malate transport"/>
    <property type="evidence" value="ECO:0007669"/>
    <property type="project" value="InterPro"/>
</dbReference>
<evidence type="ECO:0000256" key="6">
    <source>
        <dbReference type="SAM" id="Phobius"/>
    </source>
</evidence>
<evidence type="ECO:0008006" key="9">
    <source>
        <dbReference type="Google" id="ProtNLM"/>
    </source>
</evidence>
<feature type="transmembrane region" description="Helical" evidence="6">
    <location>
        <begin position="871"/>
        <end position="896"/>
    </location>
</feature>
<proteinExistence type="predicted"/>
<dbReference type="PANTHER" id="PTHR47804">
    <property type="entry name" value="60S RIBOSOMAL PROTEIN L19"/>
    <property type="match status" value="1"/>
</dbReference>
<feature type="transmembrane region" description="Helical" evidence="6">
    <location>
        <begin position="847"/>
        <end position="865"/>
    </location>
</feature>
<feature type="transmembrane region" description="Helical" evidence="6">
    <location>
        <begin position="653"/>
        <end position="675"/>
    </location>
</feature>
<dbReference type="Proteomes" id="UP000695562">
    <property type="component" value="Unassembled WGS sequence"/>
</dbReference>
<name>A0A8J4Q0Y8_9MYCE</name>
<feature type="compositionally biased region" description="Low complexity" evidence="5">
    <location>
        <begin position="284"/>
        <end position="303"/>
    </location>
</feature>
<reference evidence="7" key="1">
    <citation type="submission" date="2020-01" db="EMBL/GenBank/DDBJ databases">
        <title>Development of genomics and gene disruption for Polysphondylium violaceum indicates a role for the polyketide synthase stlB in stalk morphogenesis.</title>
        <authorList>
            <person name="Narita B."/>
            <person name="Kawabe Y."/>
            <person name="Kin K."/>
            <person name="Saito T."/>
            <person name="Gibbs R."/>
            <person name="Kuspa A."/>
            <person name="Muzny D."/>
            <person name="Queller D."/>
            <person name="Richards S."/>
            <person name="Strassman J."/>
            <person name="Sucgang R."/>
            <person name="Worley K."/>
            <person name="Schaap P."/>
        </authorList>
    </citation>
    <scope>NUCLEOTIDE SEQUENCE</scope>
    <source>
        <strain evidence="7">QSvi11</strain>
    </source>
</reference>
<dbReference type="InterPro" id="IPR020966">
    <property type="entry name" value="ALMT"/>
</dbReference>
<dbReference type="Pfam" id="PF11744">
    <property type="entry name" value="ALMT"/>
    <property type="match status" value="1"/>
</dbReference>
<evidence type="ECO:0000256" key="4">
    <source>
        <dbReference type="ARBA" id="ARBA00023136"/>
    </source>
</evidence>
<feature type="transmembrane region" description="Helical" evidence="6">
    <location>
        <begin position="72"/>
        <end position="88"/>
    </location>
</feature>
<dbReference type="InterPro" id="IPR052430">
    <property type="entry name" value="IVT-Associated"/>
</dbReference>
<keyword evidence="3 6" id="KW-1133">Transmembrane helix</keyword>
<keyword evidence="4 6" id="KW-0472">Membrane</keyword>
<organism evidence="7 8">
    <name type="scientific">Polysphondylium violaceum</name>
    <dbReference type="NCBI Taxonomy" id="133409"/>
    <lineage>
        <taxon>Eukaryota</taxon>
        <taxon>Amoebozoa</taxon>
        <taxon>Evosea</taxon>
        <taxon>Eumycetozoa</taxon>
        <taxon>Dictyostelia</taxon>
        <taxon>Dictyosteliales</taxon>
        <taxon>Dictyosteliaceae</taxon>
        <taxon>Polysphondylium</taxon>
    </lineage>
</organism>
<accession>A0A8J4Q0Y8</accession>
<feature type="region of interest" description="Disordered" evidence="5">
    <location>
        <begin position="526"/>
        <end position="569"/>
    </location>
</feature>
<evidence type="ECO:0000256" key="2">
    <source>
        <dbReference type="ARBA" id="ARBA00022692"/>
    </source>
</evidence>
<sequence length="1139" mass="129894">MAFTVVIGGAFALLPLGFDQNIMIIIPVFCIIVACNISSYSSMVAGGVVMYSTWIAGLYIFCVYHATKNYPWIAFILNAIFCFIIVSLSPGKRWFNALSVKKILLDIIIVLYFSPPNTNKNRYILENIIGAALIDASIFIGSSLFPTLASRLFIKKTIKSLHSTREFFKGVGLQLEKKMSREDTVPKNSSFAFPLYYYNPNEDNDAENVDESELLSNTTSLEEQIERDLRENQLKQTMRYQHDKDILQQSTEIVSVVPHIDLPPPTLLPVASPYQEQYTPQSEPITSSQPQPQLQPPTSISQPVTPPIDSLILPLTRSTMIEKENNDQVHTITPMKIESPQSVRFKEETIIGEEEKSSIRSSPLPATTGGYLKKEQEKVSLFGRIKRVLSVQDPPAPNESELYHLQIKIQNQMVRLTTLLAESKQERWNASLIDSFNQLLTLLVMSLKQLLSIKHSVSAGFSKMASNELLIPMAPFIECLVEEVHLQMGLMIDILKGKRGINDFDDILDISLQKLSNSIPNNNNEIIIPNNNHNNDNNNDSNNNDENNNNNSNDDEQSSGANNDNEDNNLPKIQVERSILFKSFEETDELIDKLKNFYKSLVQEYQKRDFPTLHESEISKLHFFIFGIIAFAQQQRNVAEIVIQIKKKSRTQFILFELLQHGLTLILFSFPLYFWKRLKKLAKYVSSKGGHLDNPDIMVPPSDSPIASTSLEKEFFLKSFFVALKNYLYLTFFANRKWTYPLQLTIGFTSVTVAFYYFDGITHGRFVVRGVWTCATVVLVMSPSMGATLTRGFHRIIGTIVGAFVGFLISLLCSVIPSPANAIVIIITTFIWIYTESFIQQDPRLSYAGAVAGLTFILTVYGQYYTRDFDYMYAVLRAFHIVLGVIWVIVISRLIFPFYTYKATRVKIFNTVAQMGDIFIKIVKLGLQMKDDTEDPHEHNIFDYGDQYQIQEYRANKKKSIIASLRPIRVGLDSMKVALYDVTSELILSPKKAHKYTMLVNELSNGLTRLVALETSFDCYFSENLIKAMKPINDPLNQLFMELDKSKKDIDCLLNDRVIRYRMNSASKIVDILKSFSESFQLVRSDLLKRKMLSDLHPEMIQFGSGMYCIHDFMKHHLIVLNSLSLIKHEKVLNYQVIR</sequence>
<feature type="transmembrane region" description="Helical" evidence="6">
    <location>
        <begin position="48"/>
        <end position="66"/>
    </location>
</feature>
<comment type="caution">
    <text evidence="7">The sequence shown here is derived from an EMBL/GenBank/DDBJ whole genome shotgun (WGS) entry which is preliminary data.</text>
</comment>